<comment type="caution">
    <text evidence="2">The sequence shown here is derived from an EMBL/GenBank/DDBJ whole genome shotgun (WGS) entry which is preliminary data.</text>
</comment>
<gene>
    <name evidence="2" type="ORF">NDU88_001052</name>
</gene>
<dbReference type="Proteomes" id="UP001066276">
    <property type="component" value="Chromosome 2_1"/>
</dbReference>
<name>A0AAV7VA61_PLEWA</name>
<evidence type="ECO:0000313" key="2">
    <source>
        <dbReference type="EMBL" id="KAJ1197190.1"/>
    </source>
</evidence>
<evidence type="ECO:0000313" key="3">
    <source>
        <dbReference type="Proteomes" id="UP001066276"/>
    </source>
</evidence>
<dbReference type="EMBL" id="JANPWB010000003">
    <property type="protein sequence ID" value="KAJ1197190.1"/>
    <property type="molecule type" value="Genomic_DNA"/>
</dbReference>
<sequence length="185" mass="20205">MLVLVYRSVRFQVIGGIFFHCPVPQLCIRATTCVRAKYVVRTMQLGEFGPGLRWYHTGAWAAAILRGGRSATPSPVRRLANSTPLVGESSRALTFNVGSEPRALSKPVRSSTSVPHESTWSLSTPEAEPAYGSGRQRPRSRPQALAQQRIGRSSARWAASASRVKLLLLMEVLGGRRDDSCLGES</sequence>
<accession>A0AAV7VA61</accession>
<feature type="region of interest" description="Disordered" evidence="1">
    <location>
        <begin position="103"/>
        <end position="152"/>
    </location>
</feature>
<evidence type="ECO:0000256" key="1">
    <source>
        <dbReference type="SAM" id="MobiDB-lite"/>
    </source>
</evidence>
<reference evidence="2" key="1">
    <citation type="journal article" date="2022" name="bioRxiv">
        <title>Sequencing and chromosome-scale assembly of the giantPleurodeles waltlgenome.</title>
        <authorList>
            <person name="Brown T."/>
            <person name="Elewa A."/>
            <person name="Iarovenko S."/>
            <person name="Subramanian E."/>
            <person name="Araus A.J."/>
            <person name="Petzold A."/>
            <person name="Susuki M."/>
            <person name="Suzuki K.-i.T."/>
            <person name="Hayashi T."/>
            <person name="Toyoda A."/>
            <person name="Oliveira C."/>
            <person name="Osipova E."/>
            <person name="Leigh N.D."/>
            <person name="Simon A."/>
            <person name="Yun M.H."/>
        </authorList>
    </citation>
    <scope>NUCLEOTIDE SEQUENCE</scope>
    <source>
        <strain evidence="2">20211129_DDA</strain>
        <tissue evidence="2">Liver</tissue>
    </source>
</reference>
<feature type="compositionally biased region" description="Polar residues" evidence="1">
    <location>
        <begin position="108"/>
        <end position="124"/>
    </location>
</feature>
<protein>
    <submittedName>
        <fullName evidence="2">Uncharacterized protein</fullName>
    </submittedName>
</protein>
<organism evidence="2 3">
    <name type="scientific">Pleurodeles waltl</name>
    <name type="common">Iberian ribbed newt</name>
    <dbReference type="NCBI Taxonomy" id="8319"/>
    <lineage>
        <taxon>Eukaryota</taxon>
        <taxon>Metazoa</taxon>
        <taxon>Chordata</taxon>
        <taxon>Craniata</taxon>
        <taxon>Vertebrata</taxon>
        <taxon>Euteleostomi</taxon>
        <taxon>Amphibia</taxon>
        <taxon>Batrachia</taxon>
        <taxon>Caudata</taxon>
        <taxon>Salamandroidea</taxon>
        <taxon>Salamandridae</taxon>
        <taxon>Pleurodelinae</taxon>
        <taxon>Pleurodeles</taxon>
    </lineage>
</organism>
<keyword evidence="3" id="KW-1185">Reference proteome</keyword>
<dbReference type="AlphaFoldDB" id="A0AAV7VA61"/>
<proteinExistence type="predicted"/>